<gene>
    <name evidence="1" type="ORF">I553_4409</name>
</gene>
<proteinExistence type="predicted"/>
<reference evidence="1" key="1">
    <citation type="submission" date="2014-01" db="EMBL/GenBank/DDBJ databases">
        <authorList>
            <person name="Brown-Elliot B."/>
            <person name="Wallace R."/>
            <person name="Lenaerts A."/>
            <person name="Ordway D."/>
            <person name="DeGroote M.A."/>
            <person name="Parker T."/>
            <person name="Sizemore C."/>
            <person name="Tallon L.J."/>
            <person name="Sadzewicz L.K."/>
            <person name="Sengamalay N."/>
            <person name="Fraser C.M."/>
            <person name="Hine E."/>
            <person name="Shefchek K.A."/>
            <person name="Das S.P."/>
            <person name="Tettelin H."/>
        </authorList>
    </citation>
    <scope>NUCLEOTIDE SEQUENCE [LARGE SCALE GENOMIC DNA]</scope>
    <source>
        <strain evidence="1">4042</strain>
    </source>
</reference>
<dbReference type="EMBL" id="JAOB01000060">
    <property type="protein sequence ID" value="EUA30153.1"/>
    <property type="molecule type" value="Genomic_DNA"/>
</dbReference>
<sequence length="83" mass="8963">MHAEPIATVTHRHALGAVQRAQVIIGDLPQDTVHVTPANGSTVATPRWLISHSWSASIAGRGSAASGQRRDICRTHRFDPYAK</sequence>
<evidence type="ECO:0000313" key="1">
    <source>
        <dbReference type="EMBL" id="EUA30153.1"/>
    </source>
</evidence>
<protein>
    <submittedName>
        <fullName evidence="1">Uncharacterized protein</fullName>
    </submittedName>
</protein>
<organism evidence="1">
    <name type="scientific">Mycobacterium xenopi 4042</name>
    <dbReference type="NCBI Taxonomy" id="1299334"/>
    <lineage>
        <taxon>Bacteria</taxon>
        <taxon>Bacillati</taxon>
        <taxon>Actinomycetota</taxon>
        <taxon>Actinomycetes</taxon>
        <taxon>Mycobacteriales</taxon>
        <taxon>Mycobacteriaceae</taxon>
        <taxon>Mycobacterium</taxon>
    </lineage>
</organism>
<dbReference type="AlphaFoldDB" id="X8AGK5"/>
<accession>X8AGK5</accession>
<comment type="caution">
    <text evidence="1">The sequence shown here is derived from an EMBL/GenBank/DDBJ whole genome shotgun (WGS) entry which is preliminary data.</text>
</comment>
<name>X8AGK5_MYCXE</name>